<dbReference type="Proteomes" id="UP000316855">
    <property type="component" value="Chromosome"/>
</dbReference>
<keyword evidence="2" id="KW-1185">Reference proteome</keyword>
<sequence>MKILRILSLPLPSSILKIQRSFNLLLNFNLCSKRTDISDSDRPAVTCSSTGTLSSAPLNVQKQSQADWTRLAQRS</sequence>
<dbReference type="EMBL" id="CP036343">
    <property type="protein sequence ID" value="QDT92909.1"/>
    <property type="molecule type" value="Genomic_DNA"/>
</dbReference>
<name>A0A517VIT5_9PLAN</name>
<accession>A0A517VIT5</accession>
<protein>
    <submittedName>
        <fullName evidence="1">Uncharacterized protein</fullName>
    </submittedName>
</protein>
<reference evidence="1 2" key="1">
    <citation type="submission" date="2019-02" db="EMBL/GenBank/DDBJ databases">
        <title>Deep-cultivation of Planctomycetes and their phenomic and genomic characterization uncovers novel biology.</title>
        <authorList>
            <person name="Wiegand S."/>
            <person name="Jogler M."/>
            <person name="Boedeker C."/>
            <person name="Pinto D."/>
            <person name="Vollmers J."/>
            <person name="Rivas-Marin E."/>
            <person name="Kohn T."/>
            <person name="Peeters S.H."/>
            <person name="Heuer A."/>
            <person name="Rast P."/>
            <person name="Oberbeckmann S."/>
            <person name="Bunk B."/>
            <person name="Jeske O."/>
            <person name="Meyerdierks A."/>
            <person name="Storesund J.E."/>
            <person name="Kallscheuer N."/>
            <person name="Luecker S."/>
            <person name="Lage O.M."/>
            <person name="Pohl T."/>
            <person name="Merkel B.J."/>
            <person name="Hornburger P."/>
            <person name="Mueller R.-W."/>
            <person name="Bruemmer F."/>
            <person name="Labrenz M."/>
            <person name="Spormann A.M."/>
            <person name="Op den Camp H."/>
            <person name="Overmann J."/>
            <person name="Amann R."/>
            <person name="Jetten M.S.M."/>
            <person name="Mascher T."/>
            <person name="Medema M.H."/>
            <person name="Devos D.P."/>
            <person name="Kaster A.-K."/>
            <person name="Ovreas L."/>
            <person name="Rohde M."/>
            <person name="Galperin M.Y."/>
            <person name="Jogler C."/>
        </authorList>
    </citation>
    <scope>NUCLEOTIDE SEQUENCE [LARGE SCALE GENOMIC DNA]</scope>
    <source>
        <strain evidence="1 2">Pan161</strain>
    </source>
</reference>
<proteinExistence type="predicted"/>
<gene>
    <name evidence="1" type="ORF">Pan161_45800</name>
</gene>
<evidence type="ECO:0000313" key="1">
    <source>
        <dbReference type="EMBL" id="QDT92909.1"/>
    </source>
</evidence>
<dbReference type="AlphaFoldDB" id="A0A517VIT5"/>
<dbReference type="KEGG" id="gax:Pan161_45800"/>
<evidence type="ECO:0000313" key="2">
    <source>
        <dbReference type="Proteomes" id="UP000316855"/>
    </source>
</evidence>
<organism evidence="1 2">
    <name type="scientific">Gimesia algae</name>
    <dbReference type="NCBI Taxonomy" id="2527971"/>
    <lineage>
        <taxon>Bacteria</taxon>
        <taxon>Pseudomonadati</taxon>
        <taxon>Planctomycetota</taxon>
        <taxon>Planctomycetia</taxon>
        <taxon>Planctomycetales</taxon>
        <taxon>Planctomycetaceae</taxon>
        <taxon>Gimesia</taxon>
    </lineage>
</organism>